<protein>
    <submittedName>
        <fullName evidence="2">SPFH domain-containing protein</fullName>
    </submittedName>
</protein>
<dbReference type="RefSeq" id="WP_346819076.1">
    <property type="nucleotide sequence ID" value="NZ_JBDKWZ010000001.1"/>
</dbReference>
<name>A0AAW9S4J5_9BACT</name>
<evidence type="ECO:0000313" key="2">
    <source>
        <dbReference type="EMBL" id="MEN7546288.1"/>
    </source>
</evidence>
<dbReference type="EMBL" id="JBDKWZ010000001">
    <property type="protein sequence ID" value="MEN7546288.1"/>
    <property type="molecule type" value="Genomic_DNA"/>
</dbReference>
<comment type="caution">
    <text evidence="2">The sequence shown here is derived from an EMBL/GenBank/DDBJ whole genome shotgun (WGS) entry which is preliminary data.</text>
</comment>
<proteinExistence type="predicted"/>
<sequence length="400" mass="44845">MAGALAFVGTTLILFPYLFFYAEPGYQYVLVHPTGSKSAIMDEGIKWRGFAQVIPWQKYIDVKVVNADEETGEIEGAMDPIPIRFIDQVTAKAMLSTRFQLPTDPESFINLAIEYRSLQNLVQTTLIPTVREVVSNTGYMFAAQDYISGSASDFRVAIDDQLKMGTFSVQKIEYKDTLETAIEQKSRSIQEIRTRYEVNKRLDNEGKTIRIPHDINESNVIVAQVIVDDVILEKAFKKRLEAQRDESAKRQLEQQKIKTAKDAQARIVAEGERDKAGERVAQEKEQVKALIAIETKLKQEETNRKLAQLALETEKLRAEAEKVKADAESYKNRKLVSAGLTPQEKAQIEKETAIGVATELANIKFPEVMIMGGDTKGGTPLESLIGAAMTKQLLPKKNQE</sequence>
<gene>
    <name evidence="2" type="ORF">AAG747_00120</name>
</gene>
<dbReference type="AlphaFoldDB" id="A0AAW9S4J5"/>
<organism evidence="2 3">
    <name type="scientific">Rapidithrix thailandica</name>
    <dbReference type="NCBI Taxonomy" id="413964"/>
    <lineage>
        <taxon>Bacteria</taxon>
        <taxon>Pseudomonadati</taxon>
        <taxon>Bacteroidota</taxon>
        <taxon>Cytophagia</taxon>
        <taxon>Cytophagales</taxon>
        <taxon>Flammeovirgaceae</taxon>
        <taxon>Rapidithrix</taxon>
    </lineage>
</organism>
<evidence type="ECO:0000256" key="1">
    <source>
        <dbReference type="SAM" id="Coils"/>
    </source>
</evidence>
<evidence type="ECO:0000313" key="3">
    <source>
        <dbReference type="Proteomes" id="UP001403385"/>
    </source>
</evidence>
<accession>A0AAW9S4J5</accession>
<feature type="coiled-coil region" evidence="1">
    <location>
        <begin position="299"/>
        <end position="333"/>
    </location>
</feature>
<reference evidence="2 3" key="1">
    <citation type="submission" date="2024-04" db="EMBL/GenBank/DDBJ databases">
        <title>Novel genus in family Flammeovirgaceae.</title>
        <authorList>
            <person name="Nguyen T.H."/>
            <person name="Vuong T.Q."/>
            <person name="Le H."/>
            <person name="Kim S.-G."/>
        </authorList>
    </citation>
    <scope>NUCLEOTIDE SEQUENCE [LARGE SCALE GENOMIC DNA]</scope>
    <source>
        <strain evidence="2 3">JCM 23209</strain>
    </source>
</reference>
<keyword evidence="1" id="KW-0175">Coiled coil</keyword>
<dbReference type="Proteomes" id="UP001403385">
    <property type="component" value="Unassembled WGS sequence"/>
</dbReference>
<keyword evidence="3" id="KW-1185">Reference proteome</keyword>